<proteinExistence type="predicted"/>
<evidence type="ECO:0000313" key="1">
    <source>
        <dbReference type="EMBL" id="QEA44579.1"/>
    </source>
</evidence>
<dbReference type="AlphaFoldDB" id="A0AAP9EDS0"/>
<sequence>MIDNNDFSQTVTNYFKNDYRERGKIKWNGYFLSDHTSSLKHDSNERHAVTTKLEQMPLNEMKDQLQFALVNYLNVTVQQNYQDTSGQMLANINGLVDSLSDREAIVNGEQILFENMRAVKINDDN</sequence>
<accession>A0AAP9EDS0</accession>
<gene>
    <name evidence="1" type="ORF">FGL83_07765</name>
</gene>
<dbReference type="Proteomes" id="UP000321298">
    <property type="component" value="Chromosome"/>
</dbReference>
<name>A0AAP9EDS0_LEULA</name>
<keyword evidence="2" id="KW-1185">Reference proteome</keyword>
<dbReference type="GeneID" id="66532095"/>
<dbReference type="EMBL" id="CP042387">
    <property type="protein sequence ID" value="QEA44579.1"/>
    <property type="molecule type" value="Genomic_DNA"/>
</dbReference>
<evidence type="ECO:0008006" key="3">
    <source>
        <dbReference type="Google" id="ProtNLM"/>
    </source>
</evidence>
<protein>
    <recommendedName>
        <fullName evidence="3">DNA-directed RNA polymerase beta subunit</fullName>
    </recommendedName>
</protein>
<dbReference type="RefSeq" id="WP_147001323.1">
    <property type="nucleotide sequence ID" value="NZ_CP042387.1"/>
</dbReference>
<evidence type="ECO:0000313" key="2">
    <source>
        <dbReference type="Proteomes" id="UP000321298"/>
    </source>
</evidence>
<organism evidence="1 2">
    <name type="scientific">Leuconostoc lactis</name>
    <dbReference type="NCBI Taxonomy" id="1246"/>
    <lineage>
        <taxon>Bacteria</taxon>
        <taxon>Bacillati</taxon>
        <taxon>Bacillota</taxon>
        <taxon>Bacilli</taxon>
        <taxon>Lactobacillales</taxon>
        <taxon>Lactobacillaceae</taxon>
        <taxon>Leuconostoc</taxon>
    </lineage>
</organism>
<reference evidence="1 2" key="1">
    <citation type="submission" date="2019-06" db="EMBL/GenBank/DDBJ databases">
        <title>Genome analyses of bacteria isolated from kimchi.</title>
        <authorList>
            <person name="Lee S."/>
            <person name="Ahn S."/>
            <person name="Roh S."/>
        </authorList>
    </citation>
    <scope>NUCLEOTIDE SEQUENCE [LARGE SCALE GENOMIC DNA]</scope>
    <source>
        <strain evidence="1 2">CBA3625</strain>
    </source>
</reference>